<dbReference type="EMBL" id="LUKF01000017">
    <property type="protein sequence ID" value="KYG61069.1"/>
    <property type="molecule type" value="Genomic_DNA"/>
</dbReference>
<dbReference type="AlphaFoldDB" id="A0A150WDR9"/>
<gene>
    <name evidence="2" type="ORF">AZI85_08915</name>
</gene>
<protein>
    <submittedName>
        <fullName evidence="2">Uncharacterized protein</fullName>
    </submittedName>
</protein>
<reference evidence="2 3" key="1">
    <citation type="submission" date="2016-03" db="EMBL/GenBank/DDBJ databases">
        <authorList>
            <person name="Ploux O."/>
        </authorList>
    </citation>
    <scope>NUCLEOTIDE SEQUENCE [LARGE SCALE GENOMIC DNA]</scope>
    <source>
        <strain evidence="2 3">BER2</strain>
    </source>
</reference>
<dbReference type="RefSeq" id="WP_063244447.1">
    <property type="nucleotide sequence ID" value="NZ_CP168967.1"/>
</dbReference>
<proteinExistence type="predicted"/>
<sequence>MKKFALALLTTLAFAQAHAQTNQDLVLDGERWLAKFTAYVCDDGNTQVATPEEIAAKGIQFTTASADYSLDNILLKATFSEDGATCSYSALLFADNAAWTVKLEKSNAYATAGTSTCAAGKAFLDNLLSFNAYKYLHGRVALYVPVADAAKLCSSDKVGIHIQVTGRVK</sequence>
<feature type="signal peptide" evidence="1">
    <location>
        <begin position="1"/>
        <end position="19"/>
    </location>
</feature>
<organism evidence="2 3">
    <name type="scientific">Bdellovibrio bacteriovorus</name>
    <dbReference type="NCBI Taxonomy" id="959"/>
    <lineage>
        <taxon>Bacteria</taxon>
        <taxon>Pseudomonadati</taxon>
        <taxon>Bdellovibrionota</taxon>
        <taxon>Bdellovibrionia</taxon>
        <taxon>Bdellovibrionales</taxon>
        <taxon>Pseudobdellovibrionaceae</taxon>
        <taxon>Bdellovibrio</taxon>
    </lineage>
</organism>
<feature type="chain" id="PRO_5007572596" evidence="1">
    <location>
        <begin position="20"/>
        <end position="169"/>
    </location>
</feature>
<dbReference type="OrthoDB" id="5294019at2"/>
<evidence type="ECO:0000256" key="1">
    <source>
        <dbReference type="SAM" id="SignalP"/>
    </source>
</evidence>
<accession>A0A150WDR9</accession>
<name>A0A150WDR9_BDEBC</name>
<dbReference type="Proteomes" id="UP000075391">
    <property type="component" value="Unassembled WGS sequence"/>
</dbReference>
<keyword evidence="1" id="KW-0732">Signal</keyword>
<evidence type="ECO:0000313" key="2">
    <source>
        <dbReference type="EMBL" id="KYG61069.1"/>
    </source>
</evidence>
<comment type="caution">
    <text evidence="2">The sequence shown here is derived from an EMBL/GenBank/DDBJ whole genome shotgun (WGS) entry which is preliminary data.</text>
</comment>
<evidence type="ECO:0000313" key="3">
    <source>
        <dbReference type="Proteomes" id="UP000075391"/>
    </source>
</evidence>